<evidence type="ECO:0000256" key="1">
    <source>
        <dbReference type="ARBA" id="ARBA00008542"/>
    </source>
</evidence>
<organism evidence="3 4">
    <name type="scientific">Marivita lacus</name>
    <dbReference type="NCBI Taxonomy" id="1323742"/>
    <lineage>
        <taxon>Bacteria</taxon>
        <taxon>Pseudomonadati</taxon>
        <taxon>Pseudomonadota</taxon>
        <taxon>Alphaproteobacteria</taxon>
        <taxon>Rhodobacterales</taxon>
        <taxon>Roseobacteraceae</taxon>
        <taxon>Marivita</taxon>
    </lineage>
</organism>
<dbReference type="NCBIfam" id="TIGR01382">
    <property type="entry name" value="PfpI"/>
    <property type="match status" value="1"/>
</dbReference>
<proteinExistence type="inferred from homology"/>
<comment type="similarity">
    <text evidence="1">Belongs to the peptidase C56 family.</text>
</comment>
<dbReference type="Gene3D" id="3.40.50.880">
    <property type="match status" value="1"/>
</dbReference>
<dbReference type="InterPro" id="IPR029062">
    <property type="entry name" value="Class_I_gatase-like"/>
</dbReference>
<evidence type="ECO:0000259" key="2">
    <source>
        <dbReference type="Pfam" id="PF01965"/>
    </source>
</evidence>
<evidence type="ECO:0000313" key="4">
    <source>
        <dbReference type="Proteomes" id="UP000645462"/>
    </source>
</evidence>
<gene>
    <name evidence="3" type="primary">pfpI</name>
    <name evidence="3" type="ORF">GCM10011363_37250</name>
</gene>
<dbReference type="PROSITE" id="PS51276">
    <property type="entry name" value="PEPTIDASE_C56_PFPI"/>
    <property type="match status" value="1"/>
</dbReference>
<dbReference type="Proteomes" id="UP000645462">
    <property type="component" value="Unassembled WGS sequence"/>
</dbReference>
<comment type="caution">
    <text evidence="3">The sequence shown here is derived from an EMBL/GenBank/DDBJ whole genome shotgun (WGS) entry which is preliminary data.</text>
</comment>
<dbReference type="PANTHER" id="PTHR42733">
    <property type="entry name" value="DJ-1 PROTEIN"/>
    <property type="match status" value="1"/>
</dbReference>
<keyword evidence="3" id="KW-0645">Protease</keyword>
<dbReference type="SUPFAM" id="SSF52317">
    <property type="entry name" value="Class I glutamine amidotransferase-like"/>
    <property type="match status" value="1"/>
</dbReference>
<dbReference type="InterPro" id="IPR006286">
    <property type="entry name" value="C56_PfpI-like"/>
</dbReference>
<dbReference type="PANTHER" id="PTHR42733:SF12">
    <property type="entry name" value="PROTEINASE"/>
    <property type="match status" value="1"/>
</dbReference>
<keyword evidence="3" id="KW-0378">Hydrolase</keyword>
<dbReference type="EMBL" id="BMFC01000013">
    <property type="protein sequence ID" value="GGC17311.1"/>
    <property type="molecule type" value="Genomic_DNA"/>
</dbReference>
<name>A0ABQ1L6X0_9RHOB</name>
<keyword evidence="4" id="KW-1185">Reference proteome</keyword>
<dbReference type="Pfam" id="PF01965">
    <property type="entry name" value="DJ-1_PfpI"/>
    <property type="match status" value="1"/>
</dbReference>
<accession>A0ABQ1L6X0</accession>
<sequence>MPAINDAKILLISTHGFEQSELEFPRDQLRAKGATVHVATLDGKAIKGWEGSDWGREADADAKIADVSADDYDALVIPGGQINPDLLRVDKDVLELVRVFHDQGKTIAAVCHAPWVLIEAGILKGRDATSYHSIKTDVKNAGANWKDEEVVVDQAIVTSRQPDDLKAFVGKIVEEIEEGKHLRKAA</sequence>
<dbReference type="CDD" id="cd03134">
    <property type="entry name" value="GATase1_PfpI_like"/>
    <property type="match status" value="1"/>
</dbReference>
<dbReference type="GO" id="GO:0006508">
    <property type="term" value="P:proteolysis"/>
    <property type="evidence" value="ECO:0007669"/>
    <property type="project" value="UniProtKB-KW"/>
</dbReference>
<feature type="domain" description="DJ-1/PfpI" evidence="2">
    <location>
        <begin position="8"/>
        <end position="175"/>
    </location>
</feature>
<dbReference type="InterPro" id="IPR002818">
    <property type="entry name" value="DJ-1/PfpI"/>
</dbReference>
<dbReference type="RefSeq" id="WP_188483607.1">
    <property type="nucleotide sequence ID" value="NZ_BMFC01000013.1"/>
</dbReference>
<protein>
    <submittedName>
        <fullName evidence="3">Protease</fullName>
    </submittedName>
</protein>
<reference evidence="4" key="1">
    <citation type="journal article" date="2019" name="Int. J. Syst. Evol. Microbiol.">
        <title>The Global Catalogue of Microorganisms (GCM) 10K type strain sequencing project: providing services to taxonomists for standard genome sequencing and annotation.</title>
        <authorList>
            <consortium name="The Broad Institute Genomics Platform"/>
            <consortium name="The Broad Institute Genome Sequencing Center for Infectious Disease"/>
            <person name="Wu L."/>
            <person name="Ma J."/>
        </authorList>
    </citation>
    <scope>NUCLEOTIDE SEQUENCE [LARGE SCALE GENOMIC DNA]</scope>
    <source>
        <strain evidence="4">CGMCC 1.12478</strain>
    </source>
</reference>
<evidence type="ECO:0000313" key="3">
    <source>
        <dbReference type="EMBL" id="GGC17311.1"/>
    </source>
</evidence>
<dbReference type="GO" id="GO:0008233">
    <property type="term" value="F:peptidase activity"/>
    <property type="evidence" value="ECO:0007669"/>
    <property type="project" value="UniProtKB-KW"/>
</dbReference>